<dbReference type="PANTHER" id="PTHR23088:SF27">
    <property type="entry name" value="DEAMINATED GLUTATHIONE AMIDASE"/>
    <property type="match status" value="1"/>
</dbReference>
<dbReference type="Pfam" id="PF00795">
    <property type="entry name" value="CN_hydrolase"/>
    <property type="match status" value="1"/>
</dbReference>
<comment type="caution">
    <text evidence="3">The sequence shown here is derived from an EMBL/GenBank/DDBJ whole genome shotgun (WGS) entry which is preliminary data.</text>
</comment>
<name>F5RI43_METUF</name>
<evidence type="ECO:0000259" key="2">
    <source>
        <dbReference type="PROSITE" id="PS50263"/>
    </source>
</evidence>
<evidence type="ECO:0000256" key="1">
    <source>
        <dbReference type="ARBA" id="ARBA00022801"/>
    </source>
</evidence>
<dbReference type="STRING" id="1000565.METUNv1_03993"/>
<dbReference type="CDD" id="cd07572">
    <property type="entry name" value="nit"/>
    <property type="match status" value="1"/>
</dbReference>
<dbReference type="Proteomes" id="UP000005019">
    <property type="component" value="Unassembled WGS sequence"/>
</dbReference>
<keyword evidence="4" id="KW-1185">Reference proteome</keyword>
<sequence>MNASTRIRVAAVQMVSGPVVAENLAEAGHWIAEAARQGARLVALPEYFPLISGDEADKVGIREPEGEGPIQRFLSECARRHGIWLIGGSVPLHADVDDKVRNTCLAYDPEGRQVARYDKVHLFAFTKGAENYDEARTIEAGHRPVSLETPFGRVGLSICYDLRFPEYFRALGDMKLLVLGAAFTETTGRAHWELLLRARAVENQCYVLASAQGGVHPSGRRTWGDSMLIDPWGNVINRLARGPGVVVGDMDPDYLFEIRQNLPALGHRRIAC</sequence>
<proteinExistence type="predicted"/>
<reference evidence="3 4" key="1">
    <citation type="journal article" date="2011" name="J. Bacteriol.">
        <title>Genome sequence of Methyloversatilis universalis FAM5T, a methylotrophic representative of the order Rhodocyclales.</title>
        <authorList>
            <person name="Kittichotirat W."/>
            <person name="Good N.M."/>
            <person name="Hall R."/>
            <person name="Bringel F."/>
            <person name="Lajus A."/>
            <person name="Medigue C."/>
            <person name="Smalley N.E."/>
            <person name="Beck D."/>
            <person name="Bumgarner R."/>
            <person name="Vuilleumier S."/>
            <person name="Kalyuzhnaya M.G."/>
        </authorList>
    </citation>
    <scope>NUCLEOTIDE SEQUENCE [LARGE SCALE GENOMIC DNA]</scope>
    <source>
        <strain evidence="4">ATCC BAA-1314 / JCM 13912 / FAM5</strain>
    </source>
</reference>
<keyword evidence="1" id="KW-0378">Hydrolase</keyword>
<dbReference type="GO" id="GO:0016811">
    <property type="term" value="F:hydrolase activity, acting on carbon-nitrogen (but not peptide) bonds, in linear amides"/>
    <property type="evidence" value="ECO:0007669"/>
    <property type="project" value="InterPro"/>
</dbReference>
<dbReference type="InterPro" id="IPR003010">
    <property type="entry name" value="C-N_Hydrolase"/>
</dbReference>
<evidence type="ECO:0000313" key="4">
    <source>
        <dbReference type="Proteomes" id="UP000005019"/>
    </source>
</evidence>
<dbReference type="PANTHER" id="PTHR23088">
    <property type="entry name" value="NITRILASE-RELATED"/>
    <property type="match status" value="1"/>
</dbReference>
<dbReference type="InterPro" id="IPR036526">
    <property type="entry name" value="C-N_Hydrolase_sf"/>
</dbReference>
<dbReference type="SUPFAM" id="SSF56317">
    <property type="entry name" value="Carbon-nitrogen hydrolase"/>
    <property type="match status" value="1"/>
</dbReference>
<organism evidence="3 4">
    <name type="scientific">Methyloversatilis universalis (strain ATCC BAA-1314 / DSM 25237 / JCM 13912 / CCUG 52030 / FAM5)</name>
    <dbReference type="NCBI Taxonomy" id="1000565"/>
    <lineage>
        <taxon>Bacteria</taxon>
        <taxon>Pseudomonadati</taxon>
        <taxon>Pseudomonadota</taxon>
        <taxon>Betaproteobacteria</taxon>
        <taxon>Nitrosomonadales</taxon>
        <taxon>Sterolibacteriaceae</taxon>
        <taxon>Methyloversatilis</taxon>
    </lineage>
</organism>
<dbReference type="PROSITE" id="PS50263">
    <property type="entry name" value="CN_HYDROLASE"/>
    <property type="match status" value="1"/>
</dbReference>
<dbReference type="InterPro" id="IPR045254">
    <property type="entry name" value="Nit1/2_C-N_Hydrolase"/>
</dbReference>
<dbReference type="eggNOG" id="COG0388">
    <property type="taxonomic scope" value="Bacteria"/>
</dbReference>
<evidence type="ECO:0000313" key="3">
    <source>
        <dbReference type="EMBL" id="EGK70025.1"/>
    </source>
</evidence>
<dbReference type="EMBL" id="AFHG01000059">
    <property type="protein sequence ID" value="EGK70025.1"/>
    <property type="molecule type" value="Genomic_DNA"/>
</dbReference>
<gene>
    <name evidence="3" type="ORF">METUNv1_03993</name>
</gene>
<feature type="domain" description="CN hydrolase" evidence="2">
    <location>
        <begin position="7"/>
        <end position="252"/>
    </location>
</feature>
<dbReference type="Gene3D" id="3.60.110.10">
    <property type="entry name" value="Carbon-nitrogen hydrolase"/>
    <property type="match status" value="1"/>
</dbReference>
<protein>
    <submittedName>
        <fullName evidence="3">Nitrilase</fullName>
    </submittedName>
</protein>
<accession>F5RI43</accession>
<dbReference type="RefSeq" id="WP_008064813.1">
    <property type="nucleotide sequence ID" value="NZ_AFHG01000059.1"/>
</dbReference>
<dbReference type="OrthoDB" id="9811121at2"/>
<dbReference type="AlphaFoldDB" id="F5RI43"/>